<dbReference type="Proteomes" id="UP000664132">
    <property type="component" value="Unassembled WGS sequence"/>
</dbReference>
<evidence type="ECO:0000259" key="2">
    <source>
        <dbReference type="Pfam" id="PF24809"/>
    </source>
</evidence>
<reference evidence="4" key="1">
    <citation type="submission" date="2021-02" db="EMBL/GenBank/DDBJ databases">
        <title>Genome sequence Cadophora malorum strain M34.</title>
        <authorList>
            <person name="Stefanovic E."/>
            <person name="Vu D."/>
            <person name="Scully C."/>
            <person name="Dijksterhuis J."/>
            <person name="Roader J."/>
            <person name="Houbraken J."/>
        </authorList>
    </citation>
    <scope>NUCLEOTIDE SEQUENCE</scope>
    <source>
        <strain evidence="4">M34</strain>
    </source>
</reference>
<organism evidence="4 5">
    <name type="scientific">Cadophora malorum</name>
    <dbReference type="NCBI Taxonomy" id="108018"/>
    <lineage>
        <taxon>Eukaryota</taxon>
        <taxon>Fungi</taxon>
        <taxon>Dikarya</taxon>
        <taxon>Ascomycota</taxon>
        <taxon>Pezizomycotina</taxon>
        <taxon>Leotiomycetes</taxon>
        <taxon>Helotiales</taxon>
        <taxon>Ploettnerulaceae</taxon>
        <taxon>Cadophora</taxon>
    </lineage>
</organism>
<keyword evidence="1" id="KW-0677">Repeat</keyword>
<dbReference type="InterPro" id="IPR056125">
    <property type="entry name" value="DUF7708"/>
</dbReference>
<gene>
    <name evidence="4" type="ORF">IFR04_004478</name>
</gene>
<feature type="domain" description="Nephrocystin 3-like N-terminal" evidence="3">
    <location>
        <begin position="347"/>
        <end position="453"/>
    </location>
</feature>
<evidence type="ECO:0000313" key="5">
    <source>
        <dbReference type="Proteomes" id="UP000664132"/>
    </source>
</evidence>
<dbReference type="OrthoDB" id="5389929at2759"/>
<evidence type="ECO:0000259" key="3">
    <source>
        <dbReference type="Pfam" id="PF24883"/>
    </source>
</evidence>
<accession>A0A8H7WCK2</accession>
<evidence type="ECO:0000256" key="1">
    <source>
        <dbReference type="ARBA" id="ARBA00022737"/>
    </source>
</evidence>
<feature type="domain" description="DUF7708" evidence="2">
    <location>
        <begin position="90"/>
        <end position="198"/>
    </location>
</feature>
<dbReference type="Pfam" id="PF24883">
    <property type="entry name" value="NPHP3_N"/>
    <property type="match status" value="1"/>
</dbReference>
<protein>
    <submittedName>
        <fullName evidence="4">Uncharacterized protein</fullName>
    </submittedName>
</protein>
<comment type="caution">
    <text evidence="4">The sequence shown here is derived from an EMBL/GenBank/DDBJ whole genome shotgun (WGS) entry which is preliminary data.</text>
</comment>
<proteinExistence type="predicted"/>
<keyword evidence="5" id="KW-1185">Reference proteome</keyword>
<dbReference type="InterPro" id="IPR056884">
    <property type="entry name" value="NPHP3-like_N"/>
</dbReference>
<name>A0A8H7WCK2_9HELO</name>
<sequence>MSTQDENSLQELYEKRIVSRRVTLWQKYKENNGSSQSDGFSDTDITSQALETELKRVADSHAALLADRQSGPHVGATNIQLFAGTLLDFLKGYSTIFGVAQSVDNQSSGGLATNVVAALFVVAVNKNAREEKKIQNALSQCIKTFPRLEEYHEMYSDELLRESISEAYAAMTNFTKACAIYYELPMWRRLVKNFVPPAVDIDLVRLRNKRSLRPRIDVAIESGRYSIESLPQGLNSLTFGFRELRAKRVELESQKKKDDMALIEMQEKINELVRSNTELREVRRSTAISSLKAELGIPQSNIKEGLITYIDFLDKAFSRGKLDAPTEVLHRLSKDDSFKEWETSYPDRDDERVHPSDILWAIVYQIITWQPQLLDNQQLLARIRLAKKNFEFEAVRQIIAECLYTTGGDKVPTRYILIDRLDRIDSNLKEDLLALLLKLTHPSLNPLKILVVSHASSWDPSEDEIRRITRHHRIDDSHHILKRDWCLKLHKRRGEG</sequence>
<evidence type="ECO:0000313" key="4">
    <source>
        <dbReference type="EMBL" id="KAG4422326.1"/>
    </source>
</evidence>
<dbReference type="AlphaFoldDB" id="A0A8H7WCK2"/>
<dbReference type="Pfam" id="PF24809">
    <property type="entry name" value="DUF7708"/>
    <property type="match status" value="1"/>
</dbReference>
<dbReference type="EMBL" id="JAFJYH010000050">
    <property type="protein sequence ID" value="KAG4422326.1"/>
    <property type="molecule type" value="Genomic_DNA"/>
</dbReference>